<evidence type="ECO:0000313" key="2">
    <source>
        <dbReference type="EMBL" id="NMH95426.1"/>
    </source>
</evidence>
<dbReference type="RefSeq" id="WP_169416082.1">
    <property type="nucleotide sequence ID" value="NZ_JAAXKZ010000187.1"/>
</dbReference>
<name>A0A848DSP2_9PSEU</name>
<evidence type="ECO:0000313" key="3">
    <source>
        <dbReference type="Proteomes" id="UP000586918"/>
    </source>
</evidence>
<dbReference type="EMBL" id="JAAXKZ010000187">
    <property type="protein sequence ID" value="NMH95426.1"/>
    <property type="molecule type" value="Genomic_DNA"/>
</dbReference>
<evidence type="ECO:0000256" key="1">
    <source>
        <dbReference type="SAM" id="MobiDB-lite"/>
    </source>
</evidence>
<dbReference type="AlphaFoldDB" id="A0A848DSP2"/>
<organism evidence="2 3">
    <name type="scientific">Pseudonocardia bannensis</name>
    <dbReference type="NCBI Taxonomy" id="630973"/>
    <lineage>
        <taxon>Bacteria</taxon>
        <taxon>Bacillati</taxon>
        <taxon>Actinomycetota</taxon>
        <taxon>Actinomycetes</taxon>
        <taxon>Pseudonocardiales</taxon>
        <taxon>Pseudonocardiaceae</taxon>
        <taxon>Pseudonocardia</taxon>
    </lineage>
</organism>
<accession>A0A848DSP2</accession>
<sequence length="86" mass="9658">MRDSALGCGDHGGASSRYGALIRERRVVAVIPEPFDQQGHRTRRGSRGGGPPAFDSADYRNRNVVERGFCHIRQWRGLATRYDNSR</sequence>
<proteinExistence type="predicted"/>
<gene>
    <name evidence="2" type="ORF">HF519_28540</name>
</gene>
<dbReference type="Proteomes" id="UP000586918">
    <property type="component" value="Unassembled WGS sequence"/>
</dbReference>
<protein>
    <submittedName>
        <fullName evidence="2">Transposase</fullName>
    </submittedName>
</protein>
<keyword evidence="3" id="KW-1185">Reference proteome</keyword>
<comment type="caution">
    <text evidence="2">The sequence shown here is derived from an EMBL/GenBank/DDBJ whole genome shotgun (WGS) entry which is preliminary data.</text>
</comment>
<feature type="region of interest" description="Disordered" evidence="1">
    <location>
        <begin position="34"/>
        <end position="58"/>
    </location>
</feature>
<reference evidence="2 3" key="1">
    <citation type="submission" date="2020-04" db="EMBL/GenBank/DDBJ databases">
        <authorList>
            <person name="Klaysubun C."/>
            <person name="Duangmal K."/>
            <person name="Lipun K."/>
        </authorList>
    </citation>
    <scope>NUCLEOTIDE SEQUENCE [LARGE SCALE GENOMIC DNA]</scope>
    <source>
        <strain evidence="2 3">DSM 45300</strain>
    </source>
</reference>